<reference evidence="1 2" key="1">
    <citation type="submission" date="2019-01" db="EMBL/GenBank/DDBJ databases">
        <authorList>
            <consortium name="Pathogen Informatics"/>
        </authorList>
    </citation>
    <scope>NUCLEOTIDE SEQUENCE [LARGE SCALE GENOMIC DNA]</scope>
    <source>
        <strain evidence="1 2">NCTC10172</strain>
    </source>
</reference>
<sequence>MIRIVDIHDIEYSLAVKYVRDEIKTIGKKILVIIHGYGSSGSEATYKKLIEVRNIGKSRVKKGELTLSISGPDLNDPKYRALFSVEEMSKLNQYIVNSGVTIMKK</sequence>
<name>A0A449BIT6_9MOLU</name>
<evidence type="ECO:0000313" key="1">
    <source>
        <dbReference type="EMBL" id="VEU82369.1"/>
    </source>
</evidence>
<dbReference type="KEGG" id="ahk:NCTC10172_00379"/>
<dbReference type="Proteomes" id="UP000290909">
    <property type="component" value="Chromosome"/>
</dbReference>
<proteinExistence type="predicted"/>
<dbReference type="RefSeq" id="WP_035369545.1">
    <property type="nucleotide sequence ID" value="NZ_LR215050.1"/>
</dbReference>
<protein>
    <recommendedName>
        <fullName evidence="3">Smr domain</fullName>
    </recommendedName>
</protein>
<evidence type="ECO:0008006" key="3">
    <source>
        <dbReference type="Google" id="ProtNLM"/>
    </source>
</evidence>
<dbReference type="STRING" id="1408416.GCA_000702765_01039"/>
<dbReference type="AlphaFoldDB" id="A0A449BIT6"/>
<keyword evidence="2" id="KW-1185">Reference proteome</keyword>
<organism evidence="1 2">
    <name type="scientific">Acholeplasma hippikon</name>
    <dbReference type="NCBI Taxonomy" id="264636"/>
    <lineage>
        <taxon>Bacteria</taxon>
        <taxon>Bacillati</taxon>
        <taxon>Mycoplasmatota</taxon>
        <taxon>Mollicutes</taxon>
        <taxon>Acholeplasmatales</taxon>
        <taxon>Acholeplasmataceae</taxon>
        <taxon>Acholeplasma</taxon>
    </lineage>
</organism>
<gene>
    <name evidence="1" type="ORF">NCTC10172_00379</name>
</gene>
<evidence type="ECO:0000313" key="2">
    <source>
        <dbReference type="Proteomes" id="UP000290909"/>
    </source>
</evidence>
<accession>A0A449BIT6</accession>
<dbReference type="EMBL" id="LR215050">
    <property type="protein sequence ID" value="VEU82369.1"/>
    <property type="molecule type" value="Genomic_DNA"/>
</dbReference>